<evidence type="ECO:0000256" key="1">
    <source>
        <dbReference type="SAM" id="Phobius"/>
    </source>
</evidence>
<reference evidence="3" key="2">
    <citation type="submission" date="2018-07" db="EMBL/GenBank/DDBJ databases">
        <authorList>
            <person name="Quirk P.G."/>
            <person name="Krulwich T.A."/>
        </authorList>
    </citation>
    <scope>NUCLEOTIDE SEQUENCE</scope>
</reference>
<evidence type="ECO:0000313" key="2">
    <source>
        <dbReference type="EMBL" id="SSX06242.1"/>
    </source>
</evidence>
<protein>
    <submittedName>
        <fullName evidence="2">CSON013603 protein</fullName>
    </submittedName>
</protein>
<dbReference type="VEuPathDB" id="VectorBase:CSON013603"/>
<keyword evidence="1" id="KW-1133">Transmembrane helix</keyword>
<dbReference type="AlphaFoldDB" id="A0A336KQ85"/>
<proteinExistence type="predicted"/>
<feature type="transmembrane region" description="Helical" evidence="1">
    <location>
        <begin position="131"/>
        <end position="151"/>
    </location>
</feature>
<dbReference type="EMBL" id="UFQS01000690">
    <property type="protein sequence ID" value="SSX06242.1"/>
    <property type="molecule type" value="Genomic_DNA"/>
</dbReference>
<sequence>MNRMLKKSSIFIDENIELVQTRMVTPNTEKYSSLKLARSQSSDEATLSVLVADKLWSFFKSRSLKWKVFNLADFVMGSDDDGQLNIGLSVNSKKLYEEGRGKLKNSGHIIGALLAKAALVGALIFKGLVLLVGKALIVSKLAFLLASILAVKKLLSKKHITYEVVAHPVHDLHHEHPTSGWGRALDELIDNQMNFISGDQIAYKGHQ</sequence>
<dbReference type="GO" id="GO:0016020">
    <property type="term" value="C:membrane"/>
    <property type="evidence" value="ECO:0007669"/>
    <property type="project" value="TreeGrafter"/>
</dbReference>
<feature type="transmembrane region" description="Helical" evidence="1">
    <location>
        <begin position="107"/>
        <end position="125"/>
    </location>
</feature>
<dbReference type="InterPro" id="IPR012464">
    <property type="entry name" value="DUF1676"/>
</dbReference>
<keyword evidence="1" id="KW-0812">Transmembrane</keyword>
<dbReference type="Pfam" id="PF07898">
    <property type="entry name" value="DUF1676"/>
    <property type="match status" value="1"/>
</dbReference>
<reference evidence="2" key="1">
    <citation type="submission" date="2018-04" db="EMBL/GenBank/DDBJ databases">
        <authorList>
            <person name="Go L.Y."/>
            <person name="Mitchell J.A."/>
        </authorList>
    </citation>
    <scope>NUCLEOTIDE SEQUENCE</scope>
    <source>
        <tissue evidence="2">Whole organism</tissue>
    </source>
</reference>
<dbReference type="PANTHER" id="PTHR21879:SF3">
    <property type="entry name" value="FI03378P"/>
    <property type="match status" value="1"/>
</dbReference>
<evidence type="ECO:0000313" key="3">
    <source>
        <dbReference type="EMBL" id="SSX26596.1"/>
    </source>
</evidence>
<organism evidence="2">
    <name type="scientific">Culicoides sonorensis</name>
    <name type="common">Biting midge</name>
    <dbReference type="NCBI Taxonomy" id="179676"/>
    <lineage>
        <taxon>Eukaryota</taxon>
        <taxon>Metazoa</taxon>
        <taxon>Ecdysozoa</taxon>
        <taxon>Arthropoda</taxon>
        <taxon>Hexapoda</taxon>
        <taxon>Insecta</taxon>
        <taxon>Pterygota</taxon>
        <taxon>Neoptera</taxon>
        <taxon>Endopterygota</taxon>
        <taxon>Diptera</taxon>
        <taxon>Nematocera</taxon>
        <taxon>Chironomoidea</taxon>
        <taxon>Ceratopogonidae</taxon>
        <taxon>Ceratopogoninae</taxon>
        <taxon>Culicoides</taxon>
        <taxon>Monoculicoides</taxon>
    </lineage>
</organism>
<dbReference type="PANTHER" id="PTHR21879">
    <property type="entry name" value="FI03362P-RELATED-RELATED"/>
    <property type="match status" value="1"/>
</dbReference>
<keyword evidence="1" id="KW-0472">Membrane</keyword>
<dbReference type="EMBL" id="UFQT01000690">
    <property type="protein sequence ID" value="SSX26596.1"/>
    <property type="molecule type" value="Genomic_DNA"/>
</dbReference>
<gene>
    <name evidence="2" type="primary">CSON013603</name>
</gene>
<accession>A0A336KQ85</accession>
<name>A0A336KQ85_CULSO</name>